<accession>A0A0B6YEU4</accession>
<sequence length="82" mass="9265">KLFKHSASSESAFSIQKYASVNGQLLDTNRFSDQKSNCLPEEVTPQHNSNNNNQQIMDKEASLQLFDKSLSESQGTKNINFR</sequence>
<evidence type="ECO:0000256" key="1">
    <source>
        <dbReference type="SAM" id="MobiDB-lite"/>
    </source>
</evidence>
<proteinExistence type="predicted"/>
<name>A0A0B6YEU4_9EUPU</name>
<feature type="compositionally biased region" description="Polar residues" evidence="1">
    <location>
        <begin position="45"/>
        <end position="56"/>
    </location>
</feature>
<gene>
    <name evidence="2" type="primary">ORF22455</name>
</gene>
<organism evidence="2">
    <name type="scientific">Arion vulgaris</name>
    <dbReference type="NCBI Taxonomy" id="1028688"/>
    <lineage>
        <taxon>Eukaryota</taxon>
        <taxon>Metazoa</taxon>
        <taxon>Spiralia</taxon>
        <taxon>Lophotrochozoa</taxon>
        <taxon>Mollusca</taxon>
        <taxon>Gastropoda</taxon>
        <taxon>Heterobranchia</taxon>
        <taxon>Euthyneura</taxon>
        <taxon>Panpulmonata</taxon>
        <taxon>Eupulmonata</taxon>
        <taxon>Stylommatophora</taxon>
        <taxon>Helicina</taxon>
        <taxon>Arionoidea</taxon>
        <taxon>Arionidae</taxon>
        <taxon>Arion</taxon>
    </lineage>
</organism>
<feature type="non-terminal residue" evidence="2">
    <location>
        <position position="1"/>
    </location>
</feature>
<evidence type="ECO:0000313" key="2">
    <source>
        <dbReference type="EMBL" id="CEK54301.1"/>
    </source>
</evidence>
<reference evidence="2" key="1">
    <citation type="submission" date="2014-12" db="EMBL/GenBank/DDBJ databases">
        <title>Insight into the proteome of Arion vulgaris.</title>
        <authorList>
            <person name="Aradska J."/>
            <person name="Bulat T."/>
            <person name="Smidak R."/>
            <person name="Sarate P."/>
            <person name="Gangsoo J."/>
            <person name="Sialana F."/>
            <person name="Bilban M."/>
            <person name="Lubec G."/>
        </authorList>
    </citation>
    <scope>NUCLEOTIDE SEQUENCE</scope>
    <source>
        <tissue evidence="2">Skin</tissue>
    </source>
</reference>
<dbReference type="AlphaFoldDB" id="A0A0B6YEU4"/>
<feature type="region of interest" description="Disordered" evidence="1">
    <location>
        <begin position="36"/>
        <end position="59"/>
    </location>
</feature>
<protein>
    <submittedName>
        <fullName evidence="2">Uncharacterized protein</fullName>
    </submittedName>
</protein>
<dbReference type="EMBL" id="HACG01007436">
    <property type="protein sequence ID" value="CEK54301.1"/>
    <property type="molecule type" value="Transcribed_RNA"/>
</dbReference>